<feature type="region of interest" description="Disordered" evidence="1">
    <location>
        <begin position="697"/>
        <end position="743"/>
    </location>
</feature>
<evidence type="ECO:0000256" key="1">
    <source>
        <dbReference type="SAM" id="MobiDB-lite"/>
    </source>
</evidence>
<feature type="compositionally biased region" description="Polar residues" evidence="1">
    <location>
        <begin position="656"/>
        <end position="667"/>
    </location>
</feature>
<feature type="region of interest" description="Disordered" evidence="1">
    <location>
        <begin position="256"/>
        <end position="300"/>
    </location>
</feature>
<feature type="compositionally biased region" description="Polar residues" evidence="1">
    <location>
        <begin position="581"/>
        <end position="611"/>
    </location>
</feature>
<evidence type="ECO:0000313" key="3">
    <source>
        <dbReference type="WBParaSite" id="TREG1_34470.1"/>
    </source>
</evidence>
<organism evidence="2 3">
    <name type="scientific">Trichobilharzia regenti</name>
    <name type="common">Nasal bird schistosome</name>
    <dbReference type="NCBI Taxonomy" id="157069"/>
    <lineage>
        <taxon>Eukaryota</taxon>
        <taxon>Metazoa</taxon>
        <taxon>Spiralia</taxon>
        <taxon>Lophotrochozoa</taxon>
        <taxon>Platyhelminthes</taxon>
        <taxon>Trematoda</taxon>
        <taxon>Digenea</taxon>
        <taxon>Strigeidida</taxon>
        <taxon>Schistosomatoidea</taxon>
        <taxon>Schistosomatidae</taxon>
        <taxon>Trichobilharzia</taxon>
    </lineage>
</organism>
<keyword evidence="2" id="KW-1185">Reference proteome</keyword>
<reference evidence="2" key="1">
    <citation type="submission" date="2022-06" db="EMBL/GenBank/DDBJ databases">
        <authorList>
            <person name="Berger JAMES D."/>
            <person name="Berger JAMES D."/>
        </authorList>
    </citation>
    <scope>NUCLEOTIDE SEQUENCE [LARGE SCALE GENOMIC DNA]</scope>
</reference>
<feature type="region of interest" description="Disordered" evidence="1">
    <location>
        <begin position="1070"/>
        <end position="1093"/>
    </location>
</feature>
<feature type="compositionally biased region" description="Polar residues" evidence="1">
    <location>
        <begin position="1070"/>
        <end position="1091"/>
    </location>
</feature>
<dbReference type="WBParaSite" id="TREG1_34470.1">
    <property type="protein sequence ID" value="TREG1_34470.1"/>
    <property type="gene ID" value="TREG1_34470"/>
</dbReference>
<feature type="compositionally biased region" description="Low complexity" evidence="1">
    <location>
        <begin position="256"/>
        <end position="266"/>
    </location>
</feature>
<protein>
    <submittedName>
        <fullName evidence="3">Uncharacterized protein</fullName>
    </submittedName>
</protein>
<proteinExistence type="predicted"/>
<feature type="compositionally biased region" description="Low complexity" evidence="1">
    <location>
        <begin position="387"/>
        <end position="407"/>
    </location>
</feature>
<sequence>MTRICLVVIFQNYIRLISKELMKTDDLLSAEVDNLPKNLTDAPIPNFPDGSDRMLPSPYCKSSEMKHTTTSTGETLGAEYDSAKVISLAEALPKKIRDQMDKRDAVRKRAVSTDCRTVQKKQSNLHNINFIYGSNSKNLSQTEDTKVLQEQQGTFSTVTNISGILNNYSSVSTINSPPPISHQNTDHSLYESETLPNTLVLTRVSSLELESSIAPSINQHISTPNCETNLAFNPTTYPTYSTNQCCNDSQAKFHRNSSLSNTSKLSSSKKPKSSRSTIKTSLSEVKHTKNNSNSKTPKKVTKNLLTSAAEGLQELSQDSSDADDNEILPNLCFSKENSILNLSDNNSDSGSSNSSSTSKHTYTMESPSELLDRTLGLDQMERSYHSTISNSSVSNSGSHNHENSMNSGTFTRPRLPHTVMPNTDLNLKANSTNDSARDKKSSHRPLRMAELLTFEELDSYLFDTQKLVSQLEQKMANHKSEKVNNHVQWSAALNDANGCAEDYEVAKALDNADQLLGSAINKRLSAILQRRQDRSRPSNGDIEHVKRGIVNGSNDISSQRSTRSNDISEQRSTRSRRIGQSVITGRPQSQQPTPRCTKNSHISPYDNSSVPMRNASETRRNYSKLSHISSNPPVSTERSTKTLFSQKTVSCDRHTTSSNHLTISSIPENVRHSGSDSLKNSKMLAALNWQRRKAYDPRQFIHKSSGSSTARSQSRPPKDDDTMSLSTEGNSKSCVTSRSIHPTHRLTVTTRRTAPVDTADCIAAMEVVRQIKLSSGVQDILPFNSKKVSQSVNDSTRRGMTNQHNQEIKETEFKLMNVNNRKSAKSESRSRTKHTNKNNSVLDNGMHQKDSSRHLNVNENKTGQKQFPFIVNSRLPTNPNNHNGHITVQNVPQSSVHESVPRCSLPVSKLNSNEFTTNNSNKVPIKEIIKDDMNYPDIAVESVKYKVEKLTNFIVRLRKRIERDYAEHGTCSPGDDVFGEEAVGAVIAGRPTGMHPVVATCLQNLRILEVNAQEIFNLLYPNEVDFWEPARVCLAEGKDDEKLFNDARSQITEHLTTSIESSIKVNTTISNNHEKSSSPVNSPPDLSSSFANKEPDMLGVADLI</sequence>
<dbReference type="AlphaFoldDB" id="A0AA85JGN4"/>
<feature type="region of interest" description="Disordered" evidence="1">
    <location>
        <begin position="818"/>
        <end position="852"/>
    </location>
</feature>
<feature type="compositionally biased region" description="Polar residues" evidence="1">
    <location>
        <begin position="723"/>
        <end position="743"/>
    </location>
</feature>
<feature type="compositionally biased region" description="Low complexity" evidence="1">
    <location>
        <begin position="704"/>
        <end position="714"/>
    </location>
</feature>
<accession>A0AA85JGN4</accession>
<feature type="compositionally biased region" description="Low complexity" evidence="1">
    <location>
        <begin position="343"/>
        <end position="358"/>
    </location>
</feature>
<feature type="region of interest" description="Disordered" evidence="1">
    <location>
        <begin position="530"/>
        <end position="677"/>
    </location>
</feature>
<feature type="compositionally biased region" description="Polar residues" evidence="1">
    <location>
        <begin position="623"/>
        <end position="649"/>
    </location>
</feature>
<reference evidence="3" key="2">
    <citation type="submission" date="2023-11" db="UniProtKB">
        <authorList>
            <consortium name="WormBaseParasite"/>
        </authorList>
    </citation>
    <scope>IDENTIFICATION</scope>
</reference>
<evidence type="ECO:0000313" key="2">
    <source>
        <dbReference type="Proteomes" id="UP000050795"/>
    </source>
</evidence>
<name>A0AA85JGN4_TRIRE</name>
<feature type="compositionally biased region" description="Basic and acidic residues" evidence="1">
    <location>
        <begin position="530"/>
        <end position="546"/>
    </location>
</feature>
<feature type="compositionally biased region" description="Polar residues" evidence="1">
    <location>
        <begin position="551"/>
        <end position="565"/>
    </location>
</feature>
<dbReference type="Proteomes" id="UP000050795">
    <property type="component" value="Unassembled WGS sequence"/>
</dbReference>
<feature type="region of interest" description="Disordered" evidence="1">
    <location>
        <begin position="343"/>
        <end position="367"/>
    </location>
</feature>
<feature type="region of interest" description="Disordered" evidence="1">
    <location>
        <begin position="387"/>
        <end position="416"/>
    </location>
</feature>